<comment type="caution">
    <text evidence="1">The sequence shown here is derived from an EMBL/GenBank/DDBJ whole genome shotgun (WGS) entry which is preliminary data.</text>
</comment>
<organism evidence="1 2">
    <name type="scientific">Gilliamella apicola</name>
    <dbReference type="NCBI Taxonomy" id="1196095"/>
    <lineage>
        <taxon>Bacteria</taxon>
        <taxon>Pseudomonadati</taxon>
        <taxon>Pseudomonadota</taxon>
        <taxon>Gammaproteobacteria</taxon>
        <taxon>Orbales</taxon>
        <taxon>Orbaceae</taxon>
        <taxon>Gilliamella</taxon>
    </lineage>
</organism>
<accession>A0A556SA58</accession>
<protein>
    <submittedName>
        <fullName evidence="1">Uncharacterized protein</fullName>
    </submittedName>
</protein>
<dbReference type="AlphaFoldDB" id="A0A556SA58"/>
<dbReference type="Proteomes" id="UP000319483">
    <property type="component" value="Unassembled WGS sequence"/>
</dbReference>
<reference evidence="1 2" key="1">
    <citation type="submission" date="2019-07" db="EMBL/GenBank/DDBJ databases">
        <title>Gilliamella genomes.</title>
        <authorList>
            <person name="Zheng H."/>
        </authorList>
    </citation>
    <scope>NUCLEOTIDE SEQUENCE [LARGE SCALE GENOMIC DNA]</scope>
    <source>
        <strain evidence="1 2">W8127</strain>
    </source>
</reference>
<dbReference type="EMBL" id="VMHM01000013">
    <property type="protein sequence ID" value="TSJ98037.1"/>
    <property type="molecule type" value="Genomic_DNA"/>
</dbReference>
<evidence type="ECO:0000313" key="1">
    <source>
        <dbReference type="EMBL" id="TSJ98037.1"/>
    </source>
</evidence>
<sequence length="201" mass="23960">MKKKEFILDHYQIDDFFKPIRSKRDVIILLMKSIKLMLIGDITPIKEHSGHMYLIVSKMSRLFYVKKDKYFTIGFPFKVINNENRLEFYSSFNELKIDNQITSNVLALFPNKIFDLEIFFEDLYCQSESLRVLITSLITYEDGYIRYDCDPERKNGRLHPLNHYDLFYSSNTTFKLGLNKSLDIEKMIDCLSIETECHFIE</sequence>
<name>A0A556SA58_9GAMM</name>
<proteinExistence type="predicted"/>
<evidence type="ECO:0000313" key="2">
    <source>
        <dbReference type="Proteomes" id="UP000319483"/>
    </source>
</evidence>
<gene>
    <name evidence="1" type="ORF">FPQ15_10220</name>
</gene>
<dbReference type="RefSeq" id="WP_144092512.1">
    <property type="nucleotide sequence ID" value="NZ_VMHM01000013.1"/>
</dbReference>